<dbReference type="Proteomes" id="UP000034006">
    <property type="component" value="Unassembled WGS sequence"/>
</dbReference>
<protein>
    <submittedName>
        <fullName evidence="3">Glycosyltransferase</fullName>
    </submittedName>
</protein>
<dbReference type="Pfam" id="PF13632">
    <property type="entry name" value="Glyco_trans_2_3"/>
    <property type="match status" value="1"/>
</dbReference>
<sequence>MLSSHQVKKIHVSIIIVTYNSEKYISKCLFAILDNFSPKYECEIVIVDNHSGDKTIQIIDKIREKNQSIITTIYKKQNLGFAKAINIALKIKNNSDYYLLINPDTIVNKYSISNLYQCAVTSKSGVVGGSTYDNNNIQNGSYFRFPNLFVGMFDFTNLRKLIRSDYWHKYFYYLDSDFSKLAYFTVDVVTGGFMMISKKTIDKIGYLDERFFMYLEDVDYCLRAKKQGIKVTHCNLSKIFHYGGGSSENKDRIRHSAWIISRKLFYLKNFNLLSNILIQPIFLLDDIFILFNKYLK</sequence>
<comment type="caution">
    <text evidence="3">The sequence shown here is derived from an EMBL/GenBank/DDBJ whole genome shotgun (WGS) entry which is preliminary data.</text>
</comment>
<dbReference type="STRING" id="1618387.UW44_C0010G0037"/>
<evidence type="ECO:0000259" key="2">
    <source>
        <dbReference type="Pfam" id="PF13632"/>
    </source>
</evidence>
<keyword evidence="3" id="KW-0808">Transferase</keyword>
<dbReference type="EMBL" id="LCIH01000010">
    <property type="protein sequence ID" value="KKT51599.1"/>
    <property type="molecule type" value="Genomic_DNA"/>
</dbReference>
<dbReference type="Pfam" id="PF00535">
    <property type="entry name" value="Glycos_transf_2"/>
    <property type="match status" value="1"/>
</dbReference>
<evidence type="ECO:0000313" key="3">
    <source>
        <dbReference type="EMBL" id="KKT51599.1"/>
    </source>
</evidence>
<dbReference type="InterPro" id="IPR001173">
    <property type="entry name" value="Glyco_trans_2-like"/>
</dbReference>
<dbReference type="AlphaFoldDB" id="A0A0G1KUP7"/>
<dbReference type="GO" id="GO:0016740">
    <property type="term" value="F:transferase activity"/>
    <property type="evidence" value="ECO:0007669"/>
    <property type="project" value="UniProtKB-KW"/>
</dbReference>
<feature type="domain" description="Glycosyltransferase 2-like" evidence="2">
    <location>
        <begin position="179"/>
        <end position="292"/>
    </location>
</feature>
<feature type="domain" description="Glycosyltransferase 2-like" evidence="1">
    <location>
        <begin position="13"/>
        <end position="178"/>
    </location>
</feature>
<dbReference type="PANTHER" id="PTHR43179">
    <property type="entry name" value="RHAMNOSYLTRANSFERASE WBBL"/>
    <property type="match status" value="1"/>
</dbReference>
<evidence type="ECO:0000313" key="4">
    <source>
        <dbReference type="Proteomes" id="UP000034006"/>
    </source>
</evidence>
<organism evidence="3 4">
    <name type="scientific">Candidatus Collierbacteria bacterium GW2011_GWB2_44_22</name>
    <dbReference type="NCBI Taxonomy" id="1618387"/>
    <lineage>
        <taxon>Bacteria</taxon>
        <taxon>Candidatus Collieribacteriota</taxon>
    </lineage>
</organism>
<gene>
    <name evidence="3" type="ORF">UW44_C0010G0037</name>
</gene>
<dbReference type="SUPFAM" id="SSF53448">
    <property type="entry name" value="Nucleotide-diphospho-sugar transferases"/>
    <property type="match status" value="1"/>
</dbReference>
<reference evidence="3 4" key="1">
    <citation type="journal article" date="2015" name="Nature">
        <title>rRNA introns, odd ribosomes, and small enigmatic genomes across a large radiation of phyla.</title>
        <authorList>
            <person name="Brown C.T."/>
            <person name="Hug L.A."/>
            <person name="Thomas B.C."/>
            <person name="Sharon I."/>
            <person name="Castelle C.J."/>
            <person name="Singh A."/>
            <person name="Wilkins M.J."/>
            <person name="Williams K.H."/>
            <person name="Banfield J.F."/>
        </authorList>
    </citation>
    <scope>NUCLEOTIDE SEQUENCE [LARGE SCALE GENOMIC DNA]</scope>
</reference>
<dbReference type="InterPro" id="IPR029044">
    <property type="entry name" value="Nucleotide-diphossugar_trans"/>
</dbReference>
<name>A0A0G1KUP7_9BACT</name>
<proteinExistence type="predicted"/>
<dbReference type="PANTHER" id="PTHR43179:SF7">
    <property type="entry name" value="RHAMNOSYLTRANSFERASE WBBL"/>
    <property type="match status" value="1"/>
</dbReference>
<evidence type="ECO:0000259" key="1">
    <source>
        <dbReference type="Pfam" id="PF00535"/>
    </source>
</evidence>
<dbReference type="Gene3D" id="3.90.550.10">
    <property type="entry name" value="Spore Coat Polysaccharide Biosynthesis Protein SpsA, Chain A"/>
    <property type="match status" value="1"/>
</dbReference>
<accession>A0A0G1KUP7</accession>